<keyword evidence="3 8" id="KW-0378">Hydrolase</keyword>
<keyword evidence="6" id="KW-0732">Signal</keyword>
<evidence type="ECO:0000256" key="2">
    <source>
        <dbReference type="ARBA" id="ARBA00022670"/>
    </source>
</evidence>
<dbReference type="InterPro" id="IPR007253">
    <property type="entry name" value="Cell_wall-bd_2"/>
</dbReference>
<reference evidence="8 9" key="1">
    <citation type="submission" date="2018-06" db="EMBL/GenBank/DDBJ databases">
        <authorList>
            <consortium name="Pathogen Informatics"/>
            <person name="Doyle S."/>
        </authorList>
    </citation>
    <scope>NUCLEOTIDE SEQUENCE [LARGE SCALE GENOMIC DNA]</scope>
    <source>
        <strain evidence="8 9">NCTC11820</strain>
    </source>
</reference>
<gene>
    <name evidence="8" type="primary">lytC_11</name>
    <name evidence="8" type="ORF">NCTC11820_01647</name>
</gene>
<evidence type="ECO:0000256" key="3">
    <source>
        <dbReference type="ARBA" id="ARBA00022801"/>
    </source>
</evidence>
<evidence type="ECO:0000313" key="8">
    <source>
        <dbReference type="EMBL" id="SQB65578.1"/>
    </source>
</evidence>
<dbReference type="InterPro" id="IPR051922">
    <property type="entry name" value="Bact_Sporulation_Assoc"/>
</dbReference>
<dbReference type="InterPro" id="IPR000064">
    <property type="entry name" value="NLP_P60_dom"/>
</dbReference>
<dbReference type="AlphaFoldDB" id="A0A2X2YGS9"/>
<dbReference type="Pfam" id="PF01471">
    <property type="entry name" value="PG_binding_1"/>
    <property type="match status" value="1"/>
</dbReference>
<dbReference type="PANTHER" id="PTHR30032">
    <property type="entry name" value="N-ACETYLMURAMOYL-L-ALANINE AMIDASE-RELATED"/>
    <property type="match status" value="1"/>
</dbReference>
<dbReference type="PANTHER" id="PTHR30032:SF4">
    <property type="entry name" value="AMIDASE ENHANCER"/>
    <property type="match status" value="1"/>
</dbReference>
<dbReference type="Gene3D" id="3.90.1720.10">
    <property type="entry name" value="endopeptidase domain like (from Nostoc punctiforme)"/>
    <property type="match status" value="1"/>
</dbReference>
<organism evidence="8 9">
    <name type="scientific">Mobiluncus curtisii</name>
    <dbReference type="NCBI Taxonomy" id="2051"/>
    <lineage>
        <taxon>Bacteria</taxon>
        <taxon>Bacillati</taxon>
        <taxon>Actinomycetota</taxon>
        <taxon>Actinomycetes</taxon>
        <taxon>Actinomycetales</taxon>
        <taxon>Actinomycetaceae</taxon>
        <taxon>Mobiluncus</taxon>
    </lineage>
</organism>
<feature type="chain" id="PRO_5015976215" evidence="6">
    <location>
        <begin position="34"/>
        <end position="658"/>
    </location>
</feature>
<comment type="similarity">
    <text evidence="1">Belongs to the peptidase C40 family.</text>
</comment>
<keyword evidence="2" id="KW-0645">Protease</keyword>
<dbReference type="InterPro" id="IPR002477">
    <property type="entry name" value="Peptidoglycan-bd-like"/>
</dbReference>
<evidence type="ECO:0000313" key="9">
    <source>
        <dbReference type="Proteomes" id="UP000250245"/>
    </source>
</evidence>
<feature type="signal peptide" evidence="6">
    <location>
        <begin position="1"/>
        <end position="33"/>
    </location>
</feature>
<name>A0A2X2YGS9_9ACTO</name>
<dbReference type="RefSeq" id="WP_041797970.1">
    <property type="nucleotide sequence ID" value="NZ_CP068112.1"/>
</dbReference>
<dbReference type="InterPro" id="IPR036366">
    <property type="entry name" value="PGBDSf"/>
</dbReference>
<dbReference type="GO" id="GO:0008234">
    <property type="term" value="F:cysteine-type peptidase activity"/>
    <property type="evidence" value="ECO:0007669"/>
    <property type="project" value="UniProtKB-KW"/>
</dbReference>
<dbReference type="Gene3D" id="1.10.101.10">
    <property type="entry name" value="PGBD-like superfamily/PGBD"/>
    <property type="match status" value="1"/>
</dbReference>
<dbReference type="EC" id="3.5.1.28" evidence="8"/>
<dbReference type="PROSITE" id="PS51935">
    <property type="entry name" value="NLPC_P60"/>
    <property type="match status" value="1"/>
</dbReference>
<evidence type="ECO:0000256" key="6">
    <source>
        <dbReference type="SAM" id="SignalP"/>
    </source>
</evidence>
<dbReference type="Proteomes" id="UP000250245">
    <property type="component" value="Unassembled WGS sequence"/>
</dbReference>
<keyword evidence="4" id="KW-0788">Thiol protease</keyword>
<feature type="region of interest" description="Disordered" evidence="5">
    <location>
        <begin position="34"/>
        <end position="114"/>
    </location>
</feature>
<dbReference type="EMBL" id="UASJ01000001">
    <property type="protein sequence ID" value="SQB65578.1"/>
    <property type="molecule type" value="Genomic_DNA"/>
</dbReference>
<dbReference type="Gene3D" id="3.40.50.12090">
    <property type="match status" value="1"/>
</dbReference>
<dbReference type="GO" id="GO:0008745">
    <property type="term" value="F:N-acetylmuramoyl-L-alanine amidase activity"/>
    <property type="evidence" value="ECO:0007669"/>
    <property type="project" value="UniProtKB-EC"/>
</dbReference>
<evidence type="ECO:0000259" key="7">
    <source>
        <dbReference type="PROSITE" id="PS51935"/>
    </source>
</evidence>
<evidence type="ECO:0000256" key="5">
    <source>
        <dbReference type="SAM" id="MobiDB-lite"/>
    </source>
</evidence>
<dbReference type="GeneID" id="55565081"/>
<dbReference type="Pfam" id="PF04122">
    <property type="entry name" value="CW_binding_2"/>
    <property type="match status" value="3"/>
</dbReference>
<protein>
    <submittedName>
        <fullName evidence="8">N-acetylmuramoyl-L-alanine amidase LytC</fullName>
        <ecNumber evidence="8">3.5.1.28</ecNumber>
    </submittedName>
</protein>
<dbReference type="InterPro" id="IPR036365">
    <property type="entry name" value="PGBD-like_sf"/>
</dbReference>
<dbReference type="GO" id="GO:0030288">
    <property type="term" value="C:outer membrane-bounded periplasmic space"/>
    <property type="evidence" value="ECO:0007669"/>
    <property type="project" value="TreeGrafter"/>
</dbReference>
<dbReference type="Pfam" id="PF00877">
    <property type="entry name" value="NLPC_P60"/>
    <property type="match status" value="1"/>
</dbReference>
<sequence length="658" mass="69669">MPRVTHTPRAVISSFAGIAVAASLLAATVPAHADEDLTDPPQTGAPAAGEFASPDPQDPSAHALPRNTPGNAGVPGSDSPVPPGSQISPDSPVSAGAPSLVPTLAGATPAGRPDLSRVAGVSRFETAVTIARYTFITPPKTVYLAEGWKLADAMAAGSLRDGPVLLTASHNLHAAVKAYLQEIKPEKVIALGGTGSIPEKVLEQAKVSETTELERIAGADRFETANEIAKYAFPDGSNIVYVTDGTGSQGVIGPDALTGASLRNGPILFGSRQNGLSADTLDVISHLGAKEIVQLGSNQLGSYKPTRYLAGPHRYATAVEVSKQVMKDHPEVHIAYLTNGLVLADSVAAGGRLDDGSVLLTEPDWLPYAVCEHIRTSGIKKVIALGGDSTVTPEVLNAANEYAQNPAKPCLQTRPVVRGWVAPGYYLQAVDKITPPPGTVVPQSGWNGTKVREVRARLGVGVPLNASMTFDRATRNAVVRFQRRSGLPASGVVDYATWVRLTGRPWNMDNFQMQPPPLKANREQRIDAMLSFARGQIGTPYTWGGAGPTGDGYDCSGLALQALYAAGIDPQPINVISHAAPTYRTSKQLYAHPGLQKLPFAYRIPGDLVFWQGRGGIYHVAIYVGSNQVIESSYGYTRQRPLYKWGNIAPYIVRPLAT</sequence>
<proteinExistence type="inferred from homology"/>
<dbReference type="SUPFAM" id="SSF54001">
    <property type="entry name" value="Cysteine proteinases"/>
    <property type="match status" value="1"/>
</dbReference>
<dbReference type="InterPro" id="IPR038765">
    <property type="entry name" value="Papain-like_cys_pep_sf"/>
</dbReference>
<dbReference type="SUPFAM" id="SSF47090">
    <property type="entry name" value="PGBD-like"/>
    <property type="match status" value="1"/>
</dbReference>
<evidence type="ECO:0000256" key="4">
    <source>
        <dbReference type="ARBA" id="ARBA00022807"/>
    </source>
</evidence>
<evidence type="ECO:0000256" key="1">
    <source>
        <dbReference type="ARBA" id="ARBA00007074"/>
    </source>
</evidence>
<dbReference type="GO" id="GO:0006508">
    <property type="term" value="P:proteolysis"/>
    <property type="evidence" value="ECO:0007669"/>
    <property type="project" value="UniProtKB-KW"/>
</dbReference>
<accession>A0A2X2YGS9</accession>
<feature type="domain" description="NlpC/P60" evidence="7">
    <location>
        <begin position="523"/>
        <end position="658"/>
    </location>
</feature>